<reference evidence="1 2" key="1">
    <citation type="submission" date="2016-11" db="EMBL/GenBank/DDBJ databases">
        <authorList>
            <person name="Jaros S."/>
            <person name="Januszkiewicz K."/>
            <person name="Wedrychowicz H."/>
        </authorList>
    </citation>
    <scope>NUCLEOTIDE SEQUENCE [LARGE SCALE GENOMIC DNA]</scope>
    <source>
        <strain evidence="1 2">DSM 27063</strain>
    </source>
</reference>
<dbReference type="EMBL" id="FQZE01000020">
    <property type="protein sequence ID" value="SHJ45275.1"/>
    <property type="molecule type" value="Genomic_DNA"/>
</dbReference>
<gene>
    <name evidence="1" type="ORF">SAMN05444280_1201</name>
</gene>
<evidence type="ECO:0000313" key="2">
    <source>
        <dbReference type="Proteomes" id="UP000184050"/>
    </source>
</evidence>
<evidence type="ECO:0000313" key="1">
    <source>
        <dbReference type="EMBL" id="SHJ45275.1"/>
    </source>
</evidence>
<organism evidence="1 2">
    <name type="scientific">Tangfeifania diversioriginum</name>
    <dbReference type="NCBI Taxonomy" id="1168035"/>
    <lineage>
        <taxon>Bacteria</taxon>
        <taxon>Pseudomonadati</taxon>
        <taxon>Bacteroidota</taxon>
        <taxon>Bacteroidia</taxon>
        <taxon>Marinilabiliales</taxon>
        <taxon>Prolixibacteraceae</taxon>
        <taxon>Tangfeifania</taxon>
    </lineage>
</organism>
<dbReference type="AlphaFoldDB" id="A0A1M6JF64"/>
<proteinExistence type="predicted"/>
<dbReference type="Proteomes" id="UP000184050">
    <property type="component" value="Unassembled WGS sequence"/>
</dbReference>
<protein>
    <submittedName>
        <fullName evidence="1">Uncharacterized protein</fullName>
    </submittedName>
</protein>
<accession>A0A1M6JF64</accession>
<name>A0A1M6JF64_9BACT</name>
<sequence length="43" mass="5197">MSKKYHNTVWSDIKNQSEIFSKNVFTELEQVINNNFEDSDDDW</sequence>
<keyword evidence="2" id="KW-1185">Reference proteome</keyword>